<dbReference type="RefSeq" id="WP_201369311.1">
    <property type="nucleotide sequence ID" value="NZ_BNJG01000001.1"/>
</dbReference>
<proteinExistence type="predicted"/>
<feature type="domain" description="FHA" evidence="1">
    <location>
        <begin position="152"/>
        <end position="202"/>
    </location>
</feature>
<dbReference type="PANTHER" id="PTHR23308">
    <property type="entry name" value="NUCLEAR INHIBITOR OF PROTEIN PHOSPHATASE-1"/>
    <property type="match status" value="1"/>
</dbReference>
<keyword evidence="3" id="KW-1185">Reference proteome</keyword>
<comment type="caution">
    <text evidence="2">The sequence shown here is derived from an EMBL/GenBank/DDBJ whole genome shotgun (WGS) entry which is preliminary data.</text>
</comment>
<reference evidence="2 3" key="1">
    <citation type="journal article" date="2021" name="Int. J. Syst. Evol. Microbiol.">
        <title>Reticulibacter mediterranei gen. nov., sp. nov., within the new family Reticulibacteraceae fam. nov., and Ktedonospora formicarum gen. nov., sp. nov., Ktedonobacter robiniae sp. nov., Dictyobacter formicarum sp. nov. and Dictyobacter arantiisoli sp. nov., belonging to the class Ktedonobacteria.</title>
        <authorList>
            <person name="Yabe S."/>
            <person name="Zheng Y."/>
            <person name="Wang C.M."/>
            <person name="Sakai Y."/>
            <person name="Abe K."/>
            <person name="Yokota A."/>
            <person name="Donadio S."/>
            <person name="Cavaletti L."/>
            <person name="Monciardini P."/>
        </authorList>
    </citation>
    <scope>NUCLEOTIDE SEQUENCE [LARGE SCALE GENOMIC DNA]</scope>
    <source>
        <strain evidence="2 3">SOSP1-30</strain>
    </source>
</reference>
<dbReference type="EMBL" id="BNJG01000001">
    <property type="protein sequence ID" value="GHO52400.1"/>
    <property type="molecule type" value="Genomic_DNA"/>
</dbReference>
<evidence type="ECO:0000259" key="1">
    <source>
        <dbReference type="PROSITE" id="PS50006"/>
    </source>
</evidence>
<dbReference type="CDD" id="cd00060">
    <property type="entry name" value="FHA"/>
    <property type="match status" value="1"/>
</dbReference>
<dbReference type="Pfam" id="PF16697">
    <property type="entry name" value="Yop-YscD_cpl"/>
    <property type="match status" value="1"/>
</dbReference>
<dbReference type="SMART" id="SM00240">
    <property type="entry name" value="FHA"/>
    <property type="match status" value="2"/>
</dbReference>
<dbReference type="SUPFAM" id="SSF49879">
    <property type="entry name" value="SMAD/FHA domain"/>
    <property type="match status" value="2"/>
</dbReference>
<gene>
    <name evidence="2" type="ORF">KSB_08750</name>
</gene>
<evidence type="ECO:0000313" key="2">
    <source>
        <dbReference type="EMBL" id="GHO52400.1"/>
    </source>
</evidence>
<dbReference type="Gene3D" id="2.60.200.20">
    <property type="match status" value="2"/>
</dbReference>
<dbReference type="InterPro" id="IPR000253">
    <property type="entry name" value="FHA_dom"/>
</dbReference>
<evidence type="ECO:0000313" key="3">
    <source>
        <dbReference type="Proteomes" id="UP000654345"/>
    </source>
</evidence>
<sequence length="228" mass="25670">MDQDFSTSAYLLIQKGPLVGKRVELWKDCTTIGRSRECDIFLEDITVHRKQARILRLPEGFVLRDDHGSGDSFVNDQPTQEQLLSNGDELKFGHTQMVFYDSEGTRPFKLASSRGRESLIGKEPDSQPVSAAYLYPSGGQSSMRQLEVVSNMTIGRSRECDIFLEDLAVSRHHASIHEVAGGMYELIDQRSATGTYINGRRIKQQVLRDGDIVQIGSIRFTFRQVNPS</sequence>
<dbReference type="Proteomes" id="UP000654345">
    <property type="component" value="Unassembled WGS sequence"/>
</dbReference>
<feature type="domain" description="FHA" evidence="1">
    <location>
        <begin position="30"/>
        <end position="79"/>
    </location>
</feature>
<protein>
    <recommendedName>
        <fullName evidence="1">FHA domain-containing protein</fullName>
    </recommendedName>
</protein>
<dbReference type="InterPro" id="IPR008984">
    <property type="entry name" value="SMAD_FHA_dom_sf"/>
</dbReference>
<organism evidence="2 3">
    <name type="scientific">Ktedonobacter robiniae</name>
    <dbReference type="NCBI Taxonomy" id="2778365"/>
    <lineage>
        <taxon>Bacteria</taxon>
        <taxon>Bacillati</taxon>
        <taxon>Chloroflexota</taxon>
        <taxon>Ktedonobacteria</taxon>
        <taxon>Ktedonobacterales</taxon>
        <taxon>Ktedonobacteraceae</taxon>
        <taxon>Ktedonobacter</taxon>
    </lineage>
</organism>
<name>A0ABQ3UIG8_9CHLR</name>
<dbReference type="InterPro" id="IPR050923">
    <property type="entry name" value="Cell_Proc_Reg/RNA_Proc"/>
</dbReference>
<dbReference type="InterPro" id="IPR032030">
    <property type="entry name" value="YscD_cytoplasmic_dom"/>
</dbReference>
<dbReference type="Pfam" id="PF00498">
    <property type="entry name" value="FHA"/>
    <property type="match status" value="1"/>
</dbReference>
<dbReference type="PROSITE" id="PS50006">
    <property type="entry name" value="FHA_DOMAIN"/>
    <property type="match status" value="2"/>
</dbReference>
<accession>A0ABQ3UIG8</accession>